<keyword evidence="6 7" id="KW-0694">RNA-binding</keyword>
<keyword evidence="2 7" id="KW-0819">tRNA processing</keyword>
<sequence>MRKTFPKREKLTHKKQIDTLFREGKSRVLYPIRFIYLPVTGQVCHQALFTVPKRNYKKAVDRNRIKRQMREAYRLHKHLIPYNPSNNVHFLLGYIYIGKQKAAYQQIETKIKESLVRLIEV</sequence>
<evidence type="ECO:0000256" key="3">
    <source>
        <dbReference type="ARBA" id="ARBA00022722"/>
    </source>
</evidence>
<dbReference type="SUPFAM" id="SSF54211">
    <property type="entry name" value="Ribosomal protein S5 domain 2-like"/>
    <property type="match status" value="1"/>
</dbReference>
<evidence type="ECO:0000256" key="1">
    <source>
        <dbReference type="ARBA" id="ARBA00002663"/>
    </source>
</evidence>
<evidence type="ECO:0000256" key="2">
    <source>
        <dbReference type="ARBA" id="ARBA00022694"/>
    </source>
</evidence>
<comment type="function">
    <text evidence="1 7">RNaseP catalyzes the removal of the 5'-leader sequence from pre-tRNA to produce the mature 5'-terminus. It can also cleave other RNA substrates such as 4.5S RNA. The protein component plays an auxiliary but essential role in vivo by binding to the 5'-leader sequence and broadening the substrate specificity of the ribozyme.</text>
</comment>
<name>A0AA49GSC1_9BACT</name>
<dbReference type="PANTHER" id="PTHR33992:SF1">
    <property type="entry name" value="RIBONUCLEASE P PROTEIN COMPONENT"/>
    <property type="match status" value="1"/>
</dbReference>
<dbReference type="InterPro" id="IPR000100">
    <property type="entry name" value="RNase_P"/>
</dbReference>
<dbReference type="NCBIfam" id="TIGR00188">
    <property type="entry name" value="rnpA"/>
    <property type="match status" value="1"/>
</dbReference>
<gene>
    <name evidence="7 9" type="primary">rnpA</name>
    <name evidence="9" type="ORF">K4G66_10180</name>
</gene>
<dbReference type="Pfam" id="PF00825">
    <property type="entry name" value="Ribonuclease_P"/>
    <property type="match status" value="1"/>
</dbReference>
<dbReference type="GO" id="GO:0001682">
    <property type="term" value="P:tRNA 5'-leader removal"/>
    <property type="evidence" value="ECO:0007669"/>
    <property type="project" value="UniProtKB-UniRule"/>
</dbReference>
<evidence type="ECO:0000256" key="5">
    <source>
        <dbReference type="ARBA" id="ARBA00022801"/>
    </source>
</evidence>
<dbReference type="InterPro" id="IPR014721">
    <property type="entry name" value="Ribsml_uS5_D2-typ_fold_subgr"/>
</dbReference>
<dbReference type="GO" id="GO:0042781">
    <property type="term" value="F:3'-tRNA processing endoribonuclease activity"/>
    <property type="evidence" value="ECO:0007669"/>
    <property type="project" value="TreeGrafter"/>
</dbReference>
<keyword evidence="4 7" id="KW-0255">Endonuclease</keyword>
<dbReference type="PROSITE" id="PS00648">
    <property type="entry name" value="RIBONUCLEASE_P"/>
    <property type="match status" value="1"/>
</dbReference>
<evidence type="ECO:0000256" key="8">
    <source>
        <dbReference type="NCBIfam" id="TIGR00188"/>
    </source>
</evidence>
<keyword evidence="5 7" id="KW-0378">Hydrolase</keyword>
<evidence type="ECO:0000256" key="6">
    <source>
        <dbReference type="ARBA" id="ARBA00022884"/>
    </source>
</evidence>
<accession>A0AA49GSC1</accession>
<dbReference type="GO" id="GO:0000049">
    <property type="term" value="F:tRNA binding"/>
    <property type="evidence" value="ECO:0007669"/>
    <property type="project" value="UniProtKB-UniRule"/>
</dbReference>
<dbReference type="PANTHER" id="PTHR33992">
    <property type="entry name" value="RIBONUCLEASE P PROTEIN COMPONENT"/>
    <property type="match status" value="1"/>
</dbReference>
<dbReference type="InterPro" id="IPR020539">
    <property type="entry name" value="RNase_P_CS"/>
</dbReference>
<dbReference type="AlphaFoldDB" id="A0AA49GSC1"/>
<evidence type="ECO:0000256" key="7">
    <source>
        <dbReference type="HAMAP-Rule" id="MF_00227"/>
    </source>
</evidence>
<reference evidence="9" key="2">
    <citation type="journal article" date="2024" name="Antonie Van Leeuwenhoek">
        <title>Roseihalotalea indica gen. nov., sp. nov., a halophilic Bacteroidetes from mesopelagic Southwest Indian Ocean with higher carbohydrate metabolic potential.</title>
        <authorList>
            <person name="Chen B."/>
            <person name="Zhang M."/>
            <person name="Lin D."/>
            <person name="Ye J."/>
            <person name="Tang K."/>
        </authorList>
    </citation>
    <scope>NUCLEOTIDE SEQUENCE</scope>
    <source>
        <strain evidence="9">TK19036</strain>
    </source>
</reference>
<dbReference type="GO" id="GO:0004526">
    <property type="term" value="F:ribonuclease P activity"/>
    <property type="evidence" value="ECO:0007669"/>
    <property type="project" value="UniProtKB-UniRule"/>
</dbReference>
<comment type="catalytic activity">
    <reaction evidence="7">
        <text>Endonucleolytic cleavage of RNA, removing 5'-extranucleotides from tRNA precursor.</text>
        <dbReference type="EC" id="3.1.26.5"/>
    </reaction>
</comment>
<dbReference type="EC" id="3.1.26.5" evidence="7 8"/>
<protein>
    <recommendedName>
        <fullName evidence="7 8">Ribonuclease P protein component</fullName>
        <shortName evidence="7">RNase P protein</shortName>
        <shortName evidence="7">RNaseP protein</shortName>
        <ecNumber evidence="7 8">3.1.26.5</ecNumber>
    </recommendedName>
    <alternativeName>
        <fullName evidence="7">Protein C5</fullName>
    </alternativeName>
</protein>
<evidence type="ECO:0000313" key="9">
    <source>
        <dbReference type="EMBL" id="WKN39064.1"/>
    </source>
</evidence>
<dbReference type="GO" id="GO:0030677">
    <property type="term" value="C:ribonuclease P complex"/>
    <property type="evidence" value="ECO:0007669"/>
    <property type="project" value="TreeGrafter"/>
</dbReference>
<dbReference type="InterPro" id="IPR020568">
    <property type="entry name" value="Ribosomal_Su5_D2-typ_SF"/>
</dbReference>
<comment type="similarity">
    <text evidence="7">Belongs to the RnpA family.</text>
</comment>
<keyword evidence="3 7" id="KW-0540">Nuclease</keyword>
<comment type="subunit">
    <text evidence="7">Consists of a catalytic RNA component (M1 or rnpB) and a protein subunit.</text>
</comment>
<organism evidence="9">
    <name type="scientific">Roseihalotalea indica</name>
    <dbReference type="NCBI Taxonomy" id="2867963"/>
    <lineage>
        <taxon>Bacteria</taxon>
        <taxon>Pseudomonadati</taxon>
        <taxon>Bacteroidota</taxon>
        <taxon>Cytophagia</taxon>
        <taxon>Cytophagales</taxon>
        <taxon>Catalimonadaceae</taxon>
        <taxon>Roseihalotalea</taxon>
    </lineage>
</organism>
<dbReference type="HAMAP" id="MF_00227">
    <property type="entry name" value="RNase_P"/>
    <property type="match status" value="1"/>
</dbReference>
<dbReference type="Gene3D" id="3.30.230.10">
    <property type="match status" value="1"/>
</dbReference>
<evidence type="ECO:0000256" key="4">
    <source>
        <dbReference type="ARBA" id="ARBA00022759"/>
    </source>
</evidence>
<reference evidence="9" key="1">
    <citation type="journal article" date="2023" name="Comput. Struct. Biotechnol. J.">
        <title>Discovery of a novel marine Bacteroidetes with a rich repertoire of carbohydrate-active enzymes.</title>
        <authorList>
            <person name="Chen B."/>
            <person name="Liu G."/>
            <person name="Chen Q."/>
            <person name="Wang H."/>
            <person name="Liu L."/>
            <person name="Tang K."/>
        </authorList>
    </citation>
    <scope>NUCLEOTIDE SEQUENCE</scope>
    <source>
        <strain evidence="9">TK19036</strain>
    </source>
</reference>
<dbReference type="EMBL" id="CP120682">
    <property type="protein sequence ID" value="WKN39064.1"/>
    <property type="molecule type" value="Genomic_DNA"/>
</dbReference>
<proteinExistence type="inferred from homology"/>